<protein>
    <submittedName>
        <fullName evidence="1">Uncharacterized protein</fullName>
    </submittedName>
</protein>
<proteinExistence type="predicted"/>
<dbReference type="RefSeq" id="WP_182491513.1">
    <property type="nucleotide sequence ID" value="NZ_BAAAOV010000011.1"/>
</dbReference>
<sequence>MRLTYVCLGAVIIGLLEAGATTSVVELLPLQEDATDSQRASGTHRERLATR</sequence>
<keyword evidence="2" id="KW-1185">Reference proteome</keyword>
<dbReference type="AlphaFoldDB" id="A0A839EEB8"/>
<dbReference type="EMBL" id="JACGWX010000006">
    <property type="protein sequence ID" value="MBA8848752.1"/>
    <property type="molecule type" value="Genomic_DNA"/>
</dbReference>
<evidence type="ECO:0000313" key="1">
    <source>
        <dbReference type="EMBL" id="MBA8848752.1"/>
    </source>
</evidence>
<comment type="caution">
    <text evidence="1">The sequence shown here is derived from an EMBL/GenBank/DDBJ whole genome shotgun (WGS) entry which is preliminary data.</text>
</comment>
<accession>A0A839EEB8</accession>
<name>A0A839EEB8_9MICO</name>
<evidence type="ECO:0000313" key="2">
    <source>
        <dbReference type="Proteomes" id="UP000585905"/>
    </source>
</evidence>
<dbReference type="Proteomes" id="UP000585905">
    <property type="component" value="Unassembled WGS sequence"/>
</dbReference>
<organism evidence="1 2">
    <name type="scientific">Microcella alkalica</name>
    <dbReference type="NCBI Taxonomy" id="355930"/>
    <lineage>
        <taxon>Bacteria</taxon>
        <taxon>Bacillati</taxon>
        <taxon>Actinomycetota</taxon>
        <taxon>Actinomycetes</taxon>
        <taxon>Micrococcales</taxon>
        <taxon>Microbacteriaceae</taxon>
        <taxon>Microcella</taxon>
    </lineage>
</organism>
<reference evidence="1 2" key="1">
    <citation type="submission" date="2020-07" db="EMBL/GenBank/DDBJ databases">
        <title>Sequencing the genomes of 1000 actinobacteria strains.</title>
        <authorList>
            <person name="Klenk H.-P."/>
        </authorList>
    </citation>
    <scope>NUCLEOTIDE SEQUENCE [LARGE SCALE GENOMIC DNA]</scope>
    <source>
        <strain evidence="1 2">DSM 19663</strain>
    </source>
</reference>
<gene>
    <name evidence="1" type="ORF">FHX53_002362</name>
</gene>